<feature type="domain" description="FAD-binding FR-type" evidence="16">
    <location>
        <begin position="300"/>
        <end position="411"/>
    </location>
</feature>
<evidence type="ECO:0000256" key="9">
    <source>
        <dbReference type="ARBA" id="ARBA00023002"/>
    </source>
</evidence>
<feature type="transmembrane region" description="Helical" evidence="15">
    <location>
        <begin position="213"/>
        <end position="232"/>
    </location>
</feature>
<keyword evidence="9" id="KW-0560">Oxidoreductase</keyword>
<evidence type="ECO:0000256" key="6">
    <source>
        <dbReference type="ARBA" id="ARBA00022692"/>
    </source>
</evidence>
<dbReference type="SFLD" id="SFLDS00052">
    <property type="entry name" value="Ferric_Reductase_Domain"/>
    <property type="match status" value="1"/>
</dbReference>
<keyword evidence="11 15" id="KW-0472">Membrane</keyword>
<dbReference type="GO" id="GO:0015677">
    <property type="term" value="P:copper ion import"/>
    <property type="evidence" value="ECO:0007669"/>
    <property type="project" value="TreeGrafter"/>
</dbReference>
<dbReference type="RefSeq" id="XP_020122333.1">
    <property type="nucleotide sequence ID" value="XM_020264974.1"/>
</dbReference>
<gene>
    <name evidence="17" type="ORF">UA08_02883</name>
</gene>
<evidence type="ECO:0000256" key="4">
    <source>
        <dbReference type="ARBA" id="ARBA00022448"/>
    </source>
</evidence>
<dbReference type="InterPro" id="IPR012882">
    <property type="entry name" value="Fmp46"/>
</dbReference>
<dbReference type="OrthoDB" id="3944240at2759"/>
<dbReference type="InterPro" id="IPR036249">
    <property type="entry name" value="Thioredoxin-like_sf"/>
</dbReference>
<dbReference type="SUPFAM" id="SSF52833">
    <property type="entry name" value="Thioredoxin-like"/>
    <property type="match status" value="1"/>
</dbReference>
<keyword evidence="6 15" id="KW-0812">Transmembrane</keyword>
<organism evidence="17 18">
    <name type="scientific">Talaromyces atroroseus</name>
    <dbReference type="NCBI Taxonomy" id="1441469"/>
    <lineage>
        <taxon>Eukaryota</taxon>
        <taxon>Fungi</taxon>
        <taxon>Dikarya</taxon>
        <taxon>Ascomycota</taxon>
        <taxon>Pezizomycotina</taxon>
        <taxon>Eurotiomycetes</taxon>
        <taxon>Eurotiomycetidae</taxon>
        <taxon>Eurotiales</taxon>
        <taxon>Trichocomaceae</taxon>
        <taxon>Talaromyces</taxon>
        <taxon>Talaromyces sect. Trachyspermi</taxon>
    </lineage>
</organism>
<protein>
    <recommendedName>
        <fullName evidence="3">ferric-chelate reductase (NADPH)</fullName>
        <ecNumber evidence="3">1.16.1.9</ecNumber>
    </recommendedName>
</protein>
<reference evidence="17 18" key="1">
    <citation type="submission" date="2015-06" db="EMBL/GenBank/DDBJ databases">
        <title>Talaromyces atroroseus IBT 11181 draft genome.</title>
        <authorList>
            <person name="Rasmussen K.B."/>
            <person name="Rasmussen S."/>
            <person name="Petersen B."/>
            <person name="Sicheritz-Ponten T."/>
            <person name="Mortensen U.H."/>
            <person name="Thrane U."/>
        </authorList>
    </citation>
    <scope>NUCLEOTIDE SEQUENCE [LARGE SCALE GENOMIC DNA]</scope>
    <source>
        <strain evidence="17 18">IBT 11181</strain>
    </source>
</reference>
<dbReference type="GO" id="GO:0005739">
    <property type="term" value="C:mitochondrion"/>
    <property type="evidence" value="ECO:0007669"/>
    <property type="project" value="InterPro"/>
</dbReference>
<evidence type="ECO:0000256" key="14">
    <source>
        <dbReference type="SAM" id="Coils"/>
    </source>
</evidence>
<dbReference type="InterPro" id="IPR039261">
    <property type="entry name" value="FNR_nucleotide-bd"/>
</dbReference>
<dbReference type="Pfam" id="PF08022">
    <property type="entry name" value="FAD_binding_8"/>
    <property type="match status" value="1"/>
</dbReference>
<evidence type="ECO:0000256" key="12">
    <source>
        <dbReference type="ARBA" id="ARBA00023180"/>
    </source>
</evidence>
<dbReference type="InterPro" id="IPR051410">
    <property type="entry name" value="Ferric/Cupric_Reductase"/>
</dbReference>
<dbReference type="InterPro" id="IPR013112">
    <property type="entry name" value="FAD-bd_8"/>
</dbReference>
<dbReference type="InterPro" id="IPR013130">
    <property type="entry name" value="Fe3_Rdtase_TM_dom"/>
</dbReference>
<evidence type="ECO:0000256" key="5">
    <source>
        <dbReference type="ARBA" id="ARBA00022475"/>
    </source>
</evidence>
<feature type="coiled-coil region" evidence="14">
    <location>
        <begin position="480"/>
        <end position="507"/>
    </location>
</feature>
<evidence type="ECO:0000256" key="10">
    <source>
        <dbReference type="ARBA" id="ARBA00023065"/>
    </source>
</evidence>
<dbReference type="PANTHER" id="PTHR32361">
    <property type="entry name" value="FERRIC/CUPRIC REDUCTASE TRANSMEMBRANE COMPONENT"/>
    <property type="match status" value="1"/>
</dbReference>
<dbReference type="PROSITE" id="PS51384">
    <property type="entry name" value="FAD_FR"/>
    <property type="match status" value="1"/>
</dbReference>
<evidence type="ECO:0000256" key="1">
    <source>
        <dbReference type="ARBA" id="ARBA00004651"/>
    </source>
</evidence>
<evidence type="ECO:0000256" key="2">
    <source>
        <dbReference type="ARBA" id="ARBA00006278"/>
    </source>
</evidence>
<dbReference type="SFLD" id="SFLDG01168">
    <property type="entry name" value="Ferric_reductase_subgroup_(FRE"/>
    <property type="match status" value="1"/>
</dbReference>
<dbReference type="SUPFAM" id="SSF63380">
    <property type="entry name" value="Riboflavin synthase domain-like"/>
    <property type="match status" value="1"/>
</dbReference>
<evidence type="ECO:0000313" key="18">
    <source>
        <dbReference type="Proteomes" id="UP000214365"/>
    </source>
</evidence>
<comment type="catalytic activity">
    <reaction evidence="13">
        <text>2 a Fe(II)-siderophore + NADP(+) + H(+) = 2 a Fe(III)-siderophore + NADPH</text>
        <dbReference type="Rhea" id="RHEA:28795"/>
        <dbReference type="Rhea" id="RHEA-COMP:11342"/>
        <dbReference type="Rhea" id="RHEA-COMP:11344"/>
        <dbReference type="ChEBI" id="CHEBI:15378"/>
        <dbReference type="ChEBI" id="CHEBI:29033"/>
        <dbReference type="ChEBI" id="CHEBI:29034"/>
        <dbReference type="ChEBI" id="CHEBI:57783"/>
        <dbReference type="ChEBI" id="CHEBI:58349"/>
        <dbReference type="EC" id="1.16.1.9"/>
    </reaction>
</comment>
<dbReference type="AlphaFoldDB" id="A0A225AKZ9"/>
<keyword evidence="7" id="KW-0249">Electron transport</keyword>
<dbReference type="EC" id="1.16.1.9" evidence="3"/>
<dbReference type="Proteomes" id="UP000214365">
    <property type="component" value="Unassembled WGS sequence"/>
</dbReference>
<sequence length="815" mass="90678">MDMSEMDMGSMSTGVGIPTFFQFQKYYWAVVGTVIAIATVANVLNRLLAQQRLHDKSDTPSKPKSIFFQTYATITATTRELGNAALQPINLKGHTLRLAPLGPVSLMLANLVTIIVMMFYGFDTENWLNWEDIGYRAGFMSICQLPLVILLAGKQNIIGLLTGTSYDYLNWYHRWVSRTLWLSATIHMGFWFRDYGKYDYIVTMIKTDYFTQHGFAAWCVLTFIFLTSFAPVRRWNYEFFVIQHIVTMAGFLAAVYLHAPGEVRFWVWIPIGFVCFDRFVRILVLAFANLSIVHFWSNQQRPLFANKATFTPLPGNVTRITIPNPLINWNPGQHVFLGCHSIAPLQSHPFTIMSIPSDNKLEFLVRAEKGGTRRFFRSATKHNALLGETQSTEKVKRTVFIEGPYGAVRSLRQFDSVVLLAGGMGCTYTLPLMRDIVHAWKLESQSAGTLGSKISSMAPERLATTKRIRFVWVIKSRSQLSWLETELQSVLQDLQNFRQQYRETDKEIEISIYLTCDESLERPMVVQHPFTMATHEDNSRDIEKGGSPDEKVVQAENVVVRSGSPSSGSTDAIQDTGCGVKKTCCCSTVIEDEDDISSMPQCTCSGPAASNTVAGAEKQKETALSSSSTSSLTDLKGFKTLAGRPHPRSIIGNVLERAQGESAVVHKTLDIITLFHKPTVQSSTRVLNLLRTASAHASEVANATLDQASDVSSTSSSTASSSKKQIPLRDDFEIEVTESLPTPDQLSTIIDYLGSKGVRASAVVEGAASKEDALKKLSESGFVRPIVVDWNNGRAVVGENQSEILRLLRKEDDSI</sequence>
<dbReference type="PANTHER" id="PTHR32361:SF9">
    <property type="entry name" value="FERRIC REDUCTASE TRANSMEMBRANE COMPONENT 3-RELATED"/>
    <property type="match status" value="1"/>
</dbReference>
<comment type="similarity">
    <text evidence="2">Belongs to the ferric reductase (FRE) family.</text>
</comment>
<dbReference type="Pfam" id="PF08030">
    <property type="entry name" value="NAD_binding_6"/>
    <property type="match status" value="1"/>
</dbReference>
<dbReference type="EMBL" id="LFMY01000003">
    <property type="protein sequence ID" value="OKL62212.1"/>
    <property type="molecule type" value="Genomic_DNA"/>
</dbReference>
<feature type="transmembrane region" description="Helical" evidence="15">
    <location>
        <begin position="175"/>
        <end position="193"/>
    </location>
</feature>
<name>A0A225AKZ9_TALAT</name>
<feature type="transmembrane region" description="Helical" evidence="15">
    <location>
        <begin position="98"/>
        <end position="121"/>
    </location>
</feature>
<feature type="transmembrane region" description="Helical" evidence="15">
    <location>
        <begin position="26"/>
        <end position="44"/>
    </location>
</feature>
<dbReference type="Pfam" id="PF07955">
    <property type="entry name" value="DUF1687"/>
    <property type="match status" value="1"/>
</dbReference>
<keyword evidence="4" id="KW-0813">Transport</keyword>
<comment type="caution">
    <text evidence="17">The sequence shown here is derived from an EMBL/GenBank/DDBJ whole genome shotgun (WGS) entry which is preliminary data.</text>
</comment>
<keyword evidence="14" id="KW-0175">Coiled coil</keyword>
<keyword evidence="18" id="KW-1185">Reference proteome</keyword>
<dbReference type="SUPFAM" id="SSF52343">
    <property type="entry name" value="Ferredoxin reductase-like, C-terminal NADP-linked domain"/>
    <property type="match status" value="1"/>
</dbReference>
<keyword evidence="8 15" id="KW-1133">Transmembrane helix</keyword>
<accession>A0A225AKZ9</accession>
<dbReference type="GeneID" id="31002638"/>
<dbReference type="InterPro" id="IPR013121">
    <property type="entry name" value="Fe_red_NAD-bd_6"/>
</dbReference>
<dbReference type="Gene3D" id="3.40.30.10">
    <property type="entry name" value="Glutaredoxin"/>
    <property type="match status" value="1"/>
</dbReference>
<dbReference type="GO" id="GO:0052851">
    <property type="term" value="F:ferric-chelate reductase (NADPH) activity"/>
    <property type="evidence" value="ECO:0007669"/>
    <property type="project" value="UniProtKB-EC"/>
</dbReference>
<keyword evidence="12" id="KW-0325">Glycoprotein</keyword>
<dbReference type="STRING" id="1441469.A0A225AKZ9"/>
<proteinExistence type="inferred from homology"/>
<evidence type="ECO:0000259" key="16">
    <source>
        <dbReference type="PROSITE" id="PS51384"/>
    </source>
</evidence>
<dbReference type="GO" id="GO:0006879">
    <property type="term" value="P:intracellular iron ion homeostasis"/>
    <property type="evidence" value="ECO:0007669"/>
    <property type="project" value="TreeGrafter"/>
</dbReference>
<evidence type="ECO:0000256" key="3">
    <source>
        <dbReference type="ARBA" id="ARBA00012668"/>
    </source>
</evidence>
<evidence type="ECO:0000256" key="15">
    <source>
        <dbReference type="SAM" id="Phobius"/>
    </source>
</evidence>
<evidence type="ECO:0000256" key="8">
    <source>
        <dbReference type="ARBA" id="ARBA00022989"/>
    </source>
</evidence>
<comment type="subcellular location">
    <subcellularLocation>
        <location evidence="1">Cell membrane</location>
        <topology evidence="1">Multi-pass membrane protein</topology>
    </subcellularLocation>
</comment>
<keyword evidence="5" id="KW-1003">Cell membrane</keyword>
<evidence type="ECO:0000256" key="7">
    <source>
        <dbReference type="ARBA" id="ARBA00022982"/>
    </source>
</evidence>
<dbReference type="GO" id="GO:0006826">
    <property type="term" value="P:iron ion transport"/>
    <property type="evidence" value="ECO:0007669"/>
    <property type="project" value="TreeGrafter"/>
</dbReference>
<dbReference type="InterPro" id="IPR017938">
    <property type="entry name" value="Riboflavin_synthase-like_b-brl"/>
</dbReference>
<dbReference type="Gene3D" id="2.40.30.10">
    <property type="entry name" value="Translation factors"/>
    <property type="match status" value="1"/>
</dbReference>
<dbReference type="Gene3D" id="3.40.50.80">
    <property type="entry name" value="Nucleotide-binding domain of ferredoxin-NADP reductase (FNR) module"/>
    <property type="match status" value="1"/>
</dbReference>
<feature type="transmembrane region" description="Helical" evidence="15">
    <location>
        <begin position="239"/>
        <end position="259"/>
    </location>
</feature>
<dbReference type="CDD" id="cd06186">
    <property type="entry name" value="NOX_Duox_like_FAD_NADP"/>
    <property type="match status" value="1"/>
</dbReference>
<dbReference type="GO" id="GO:0005886">
    <property type="term" value="C:plasma membrane"/>
    <property type="evidence" value="ECO:0007669"/>
    <property type="project" value="UniProtKB-SubCell"/>
</dbReference>
<dbReference type="Pfam" id="PF01794">
    <property type="entry name" value="Ferric_reduct"/>
    <property type="match status" value="1"/>
</dbReference>
<dbReference type="InterPro" id="IPR017927">
    <property type="entry name" value="FAD-bd_FR_type"/>
</dbReference>
<evidence type="ECO:0000256" key="13">
    <source>
        <dbReference type="ARBA" id="ARBA00048483"/>
    </source>
</evidence>
<evidence type="ECO:0000313" key="17">
    <source>
        <dbReference type="EMBL" id="OKL62212.1"/>
    </source>
</evidence>
<evidence type="ECO:0000256" key="11">
    <source>
        <dbReference type="ARBA" id="ARBA00023136"/>
    </source>
</evidence>
<keyword evidence="10" id="KW-0406">Ion transport</keyword>
<feature type="transmembrane region" description="Helical" evidence="15">
    <location>
        <begin position="279"/>
        <end position="297"/>
    </location>
</feature>